<dbReference type="SUPFAM" id="SSF50978">
    <property type="entry name" value="WD40 repeat-like"/>
    <property type="match status" value="1"/>
</dbReference>
<protein>
    <submittedName>
        <fullName evidence="7">Utp21-domain-containing protein</fullName>
    </submittedName>
</protein>
<evidence type="ECO:0000259" key="5">
    <source>
        <dbReference type="Pfam" id="PF04192"/>
    </source>
</evidence>
<keyword evidence="8" id="KW-1185">Reference proteome</keyword>
<dbReference type="GO" id="GO:0034388">
    <property type="term" value="C:Pwp2p-containing subcomplex of 90S preribosome"/>
    <property type="evidence" value="ECO:0007669"/>
    <property type="project" value="TreeGrafter"/>
</dbReference>
<evidence type="ECO:0000256" key="3">
    <source>
        <dbReference type="PROSITE-ProRule" id="PRU00221"/>
    </source>
</evidence>
<feature type="compositionally biased region" description="Basic and acidic residues" evidence="4">
    <location>
        <begin position="606"/>
        <end position="625"/>
    </location>
</feature>
<evidence type="ECO:0000256" key="2">
    <source>
        <dbReference type="ARBA" id="ARBA00022737"/>
    </source>
</evidence>
<dbReference type="PANTHER" id="PTHR22840:SF12">
    <property type="entry name" value="WD REPEAT-CONTAINING PROTEIN 36"/>
    <property type="match status" value="1"/>
</dbReference>
<keyword evidence="1 3" id="KW-0853">WD repeat</keyword>
<proteinExistence type="predicted"/>
<feature type="domain" description="WDR36/Utp21 C-terminal" evidence="5">
    <location>
        <begin position="843"/>
        <end position="1074"/>
    </location>
</feature>
<dbReference type="GO" id="GO:0006364">
    <property type="term" value="P:rRNA processing"/>
    <property type="evidence" value="ECO:0007669"/>
    <property type="project" value="InterPro"/>
</dbReference>
<feature type="compositionally biased region" description="Polar residues" evidence="4">
    <location>
        <begin position="902"/>
        <end position="918"/>
    </location>
</feature>
<dbReference type="GO" id="GO:0032040">
    <property type="term" value="C:small-subunit processome"/>
    <property type="evidence" value="ECO:0007669"/>
    <property type="project" value="InterPro"/>
</dbReference>
<evidence type="ECO:0000256" key="1">
    <source>
        <dbReference type="ARBA" id="ARBA00022574"/>
    </source>
</evidence>
<evidence type="ECO:0000313" key="8">
    <source>
        <dbReference type="Proteomes" id="UP000800041"/>
    </source>
</evidence>
<feature type="domain" description="WDR36/Utp21 N-terminal" evidence="6">
    <location>
        <begin position="70"/>
        <end position="377"/>
    </location>
</feature>
<feature type="repeat" description="WD" evidence="3">
    <location>
        <begin position="711"/>
        <end position="752"/>
    </location>
</feature>
<dbReference type="PROSITE" id="PS50082">
    <property type="entry name" value="WD_REPEATS_2"/>
    <property type="match status" value="3"/>
</dbReference>
<dbReference type="InterPro" id="IPR007319">
    <property type="entry name" value="WDR36/Utp21_C"/>
</dbReference>
<dbReference type="Pfam" id="PF25171">
    <property type="entry name" value="Beta-prop_WDR36-Utp21_1st"/>
    <property type="match status" value="1"/>
</dbReference>
<dbReference type="PANTHER" id="PTHR22840">
    <property type="entry name" value="WD REPEAT-CONTAINING PROTEIN 36"/>
    <property type="match status" value="1"/>
</dbReference>
<feature type="region of interest" description="Disordered" evidence="4">
    <location>
        <begin position="605"/>
        <end position="625"/>
    </location>
</feature>
<dbReference type="SMART" id="SM00320">
    <property type="entry name" value="WD40"/>
    <property type="match status" value="9"/>
</dbReference>
<name>A0A6G1GNF1_9PEZI</name>
<sequence>MPSAVQTATVQVQDAPIIKRQKLAVANAPRAPEHSKRHSRIFAPYRTIGLISPTDVPFTSVPLGKTTFQITTSVGRSLQTYDLKRGLNLVFVTQPQTPEEITATTAWKSRVIAAWGGQESGKEQGIWVFKRGKKEAELEMPPDFDDTVSKLITFGSWIFASSGTKTGVWKASTLEHYTTLVSPTALQRGRFSQLTSLCTMPTHLNKILAGRQDGTVEIWNVSTGKLLHTILPAASDFGAVTALEPTPAFSCVAIAYETGPVVIQDVRCDKEIMRLNTGHSSNAPVSCITFRTDGLGAGEDGQKDGVMATSTKATGDVTFWDLNNGGRKMGILHGAHNPPSMAHGQVAGGISKVEFLPGQAIMVSSGLDNSLKSWIFDEVPFSPIPRILHTRGGHGAPVSTLQFLPTDADGVDAGGKWLLSTSKDRSFWGWSLRRDGQSTELSQGHVTKKAKKMGILGSGSGSSTSGMTLEDLKAPRITCMACSLNRDGGFGAMPGAQKIWVSPTKMKGNSSTALSGPTGWESVVTGHEGDKVARTWFWGRKRAGRWAFETGDGAEVTSVAMSPCGTFALIGSAAGGIDMFNLQSGIHRQRFPARLTATQAKRHKAQAAEKSIETDSEKSKAWTRGEGKHTKAVTGILVDSLNKIVISCGDDGKVKFWEFSSGRLLSEIDWYPMTGIKALRHHRPNDLVALSCDDSSIRVIDMETKKLIRELWGCKGKITDFTFSNDGRWIIAASEDHTIRVWDLSTGHMIDAFKLRSKCTALAFSNTGEHLATAQEDSVGVQIWTNRSLFTHVPTRHISDADIVAIDAPSASGEVGEGLIEAAYDEQAPDDEDEEATLASTIDQLSEDMLTLSVVPKSRWQTLLHLDVIRQRNKPKEPPKAPEKAPFFLPSLRDEGKDKSAAAQTSKSHTDASVSRISQRLDPSKSSSDFTTLLLSSHSTSSLSSSTTATSPILTHLSTLPPSAADLAIRSLSPASPYTELIAFVDVLTLRLKQKRDFELVVAWMAVFLRGFGEVVGEEDVEGVNEGGEDVEGVKEGGEALRASVRRWREEMVRERERVGRLVGFCAGVGGWVRGTG</sequence>
<reference evidence="7" key="1">
    <citation type="journal article" date="2020" name="Stud. Mycol.">
        <title>101 Dothideomycetes genomes: a test case for predicting lifestyles and emergence of pathogens.</title>
        <authorList>
            <person name="Haridas S."/>
            <person name="Albert R."/>
            <person name="Binder M."/>
            <person name="Bloem J."/>
            <person name="Labutti K."/>
            <person name="Salamov A."/>
            <person name="Andreopoulos B."/>
            <person name="Baker S."/>
            <person name="Barry K."/>
            <person name="Bills G."/>
            <person name="Bluhm B."/>
            <person name="Cannon C."/>
            <person name="Castanera R."/>
            <person name="Culley D."/>
            <person name="Daum C."/>
            <person name="Ezra D."/>
            <person name="Gonzalez J."/>
            <person name="Henrissat B."/>
            <person name="Kuo A."/>
            <person name="Liang C."/>
            <person name="Lipzen A."/>
            <person name="Lutzoni F."/>
            <person name="Magnuson J."/>
            <person name="Mondo S."/>
            <person name="Nolan M."/>
            <person name="Ohm R."/>
            <person name="Pangilinan J."/>
            <person name="Park H.-J."/>
            <person name="Ramirez L."/>
            <person name="Alfaro M."/>
            <person name="Sun H."/>
            <person name="Tritt A."/>
            <person name="Yoshinaga Y."/>
            <person name="Zwiers L.-H."/>
            <person name="Turgeon B."/>
            <person name="Goodwin S."/>
            <person name="Spatafora J."/>
            <person name="Crous P."/>
            <person name="Grigoriev I."/>
        </authorList>
    </citation>
    <scope>NUCLEOTIDE SEQUENCE</scope>
    <source>
        <strain evidence="7">CBS 113979</strain>
    </source>
</reference>
<gene>
    <name evidence="7" type="ORF">K402DRAFT_466906</name>
</gene>
<feature type="repeat" description="WD" evidence="3">
    <location>
        <begin position="626"/>
        <end position="667"/>
    </location>
</feature>
<evidence type="ECO:0000313" key="7">
    <source>
        <dbReference type="EMBL" id="KAF1982287.1"/>
    </source>
</evidence>
<dbReference type="InterPro" id="IPR059157">
    <property type="entry name" value="WDR36-Utp21_N"/>
</dbReference>
<evidence type="ECO:0000259" key="6">
    <source>
        <dbReference type="Pfam" id="PF25171"/>
    </source>
</evidence>
<feature type="region of interest" description="Disordered" evidence="4">
    <location>
        <begin position="871"/>
        <end position="927"/>
    </location>
</feature>
<dbReference type="PROSITE" id="PS00678">
    <property type="entry name" value="WD_REPEATS_1"/>
    <property type="match status" value="3"/>
</dbReference>
<dbReference type="InterPro" id="IPR036322">
    <property type="entry name" value="WD40_repeat_dom_sf"/>
</dbReference>
<dbReference type="Pfam" id="PF04192">
    <property type="entry name" value="Utp21"/>
    <property type="match status" value="1"/>
</dbReference>
<dbReference type="Pfam" id="PF25168">
    <property type="entry name" value="Beta-prop_WDR36-Utp21_2nd"/>
    <property type="match status" value="1"/>
</dbReference>
<feature type="repeat" description="WD" evidence="3">
    <location>
        <begin position="207"/>
        <end position="229"/>
    </location>
</feature>
<dbReference type="InterPro" id="IPR011047">
    <property type="entry name" value="Quinoprotein_ADH-like_sf"/>
</dbReference>
<dbReference type="PROSITE" id="PS50294">
    <property type="entry name" value="WD_REPEATS_REGION"/>
    <property type="match status" value="1"/>
</dbReference>
<dbReference type="EMBL" id="ML977186">
    <property type="protein sequence ID" value="KAF1982287.1"/>
    <property type="molecule type" value="Genomic_DNA"/>
</dbReference>
<feature type="compositionally biased region" description="Basic and acidic residues" evidence="4">
    <location>
        <begin position="871"/>
        <end position="883"/>
    </location>
</feature>
<dbReference type="OrthoDB" id="10250769at2759"/>
<dbReference type="InterPro" id="IPR015943">
    <property type="entry name" value="WD40/YVTN_repeat-like_dom_sf"/>
</dbReference>
<dbReference type="AlphaFoldDB" id="A0A6G1GNF1"/>
<dbReference type="Proteomes" id="UP000800041">
    <property type="component" value="Unassembled WGS sequence"/>
</dbReference>
<dbReference type="Gene3D" id="2.130.10.10">
    <property type="entry name" value="YVTN repeat-like/Quinoprotein amine dehydrogenase"/>
    <property type="match status" value="2"/>
</dbReference>
<dbReference type="SUPFAM" id="SSF50998">
    <property type="entry name" value="Quinoprotein alcohol dehydrogenase-like"/>
    <property type="match status" value="1"/>
</dbReference>
<organism evidence="7 8">
    <name type="scientific">Aulographum hederae CBS 113979</name>
    <dbReference type="NCBI Taxonomy" id="1176131"/>
    <lineage>
        <taxon>Eukaryota</taxon>
        <taxon>Fungi</taxon>
        <taxon>Dikarya</taxon>
        <taxon>Ascomycota</taxon>
        <taxon>Pezizomycotina</taxon>
        <taxon>Dothideomycetes</taxon>
        <taxon>Pleosporomycetidae</taxon>
        <taxon>Aulographales</taxon>
        <taxon>Aulographaceae</taxon>
    </lineage>
</organism>
<evidence type="ECO:0000256" key="4">
    <source>
        <dbReference type="SAM" id="MobiDB-lite"/>
    </source>
</evidence>
<keyword evidence="2" id="KW-0677">Repeat</keyword>
<dbReference type="InterPro" id="IPR019775">
    <property type="entry name" value="WD40_repeat_CS"/>
</dbReference>
<accession>A0A6G1GNF1</accession>
<dbReference type="InterPro" id="IPR001680">
    <property type="entry name" value="WD40_rpt"/>
</dbReference>